<dbReference type="InterPro" id="IPR017438">
    <property type="entry name" value="ATP-NAD_kinase_N"/>
</dbReference>
<comment type="function">
    <text evidence="6">Involved in the regulation of the intracellular balance of NAD and NADP, and is a key enzyme in the biosynthesis of NADP. Catalyzes specifically the phosphorylation on 2'-hydroxyl of the adenosine moiety of NAD to yield NADP.</text>
</comment>
<evidence type="ECO:0000313" key="7">
    <source>
        <dbReference type="EMBL" id="BAX79473.1"/>
    </source>
</evidence>
<evidence type="ECO:0000256" key="2">
    <source>
        <dbReference type="ARBA" id="ARBA00022777"/>
    </source>
</evidence>
<dbReference type="HAMAP" id="MF_00361">
    <property type="entry name" value="NAD_kinase"/>
    <property type="match status" value="1"/>
</dbReference>
<evidence type="ECO:0000256" key="5">
    <source>
        <dbReference type="ARBA" id="ARBA00047925"/>
    </source>
</evidence>
<dbReference type="SUPFAM" id="SSF111331">
    <property type="entry name" value="NAD kinase/diacylglycerol kinase-like"/>
    <property type="match status" value="1"/>
</dbReference>
<comment type="cofactor">
    <cofactor evidence="6">
        <name>a divalent metal cation</name>
        <dbReference type="ChEBI" id="CHEBI:60240"/>
    </cofactor>
</comment>
<dbReference type="OrthoDB" id="9774737at2"/>
<sequence>MKIALFGRSFNESFTESFVLMFEVFTKHNIEVVIYEPFYDFLIREINFKPPVNGCFHNHEDLNKEVDFFFSVGGDGTFLDAVTFVRDSGIPLVGINSGRLGFMADIAQEEIPQALADILAGEYSFEERSLLQLETSRNGLFEEFNYALNEFTVHKTDSASMITIHTYLNNEYLNSYWADGLIIATPTGSTAYSLSVGGPILIPNTQNFVISPISPHNLTVRPIVVPNHHEITLRVEGRSDSYLASLDSRSTTFESSIELKIKRADFQIKVLKLKTHNFYGTLRNKLMWGVDKRN</sequence>
<comment type="catalytic activity">
    <reaction evidence="5 6">
        <text>NAD(+) + ATP = ADP + NADP(+) + H(+)</text>
        <dbReference type="Rhea" id="RHEA:18629"/>
        <dbReference type="ChEBI" id="CHEBI:15378"/>
        <dbReference type="ChEBI" id="CHEBI:30616"/>
        <dbReference type="ChEBI" id="CHEBI:57540"/>
        <dbReference type="ChEBI" id="CHEBI:58349"/>
        <dbReference type="ChEBI" id="CHEBI:456216"/>
        <dbReference type="EC" id="2.7.1.23"/>
    </reaction>
</comment>
<comment type="similarity">
    <text evidence="6">Belongs to the NAD kinase family.</text>
</comment>
<comment type="caution">
    <text evidence="6">Lacks conserved residue(s) required for the propagation of feature annotation.</text>
</comment>
<dbReference type="AlphaFoldDB" id="A0A1Y1CHA6"/>
<evidence type="ECO:0000256" key="4">
    <source>
        <dbReference type="ARBA" id="ARBA00023027"/>
    </source>
</evidence>
<keyword evidence="6" id="KW-0963">Cytoplasm</keyword>
<dbReference type="Pfam" id="PF01513">
    <property type="entry name" value="NAD_kinase"/>
    <property type="match status" value="1"/>
</dbReference>
<dbReference type="Gene3D" id="2.60.200.30">
    <property type="entry name" value="Probable inorganic polyphosphate/atp-NAD kinase, domain 2"/>
    <property type="match status" value="1"/>
</dbReference>
<accession>A0A1Y1CHA6</accession>
<dbReference type="GO" id="GO:0005737">
    <property type="term" value="C:cytoplasm"/>
    <property type="evidence" value="ECO:0007669"/>
    <property type="project" value="UniProtKB-SubCell"/>
</dbReference>
<feature type="binding site" evidence="6">
    <location>
        <position position="179"/>
    </location>
    <ligand>
        <name>NAD(+)</name>
        <dbReference type="ChEBI" id="CHEBI:57540"/>
    </ligand>
</feature>
<name>A0A1Y1CHA6_9BACT</name>
<dbReference type="InterPro" id="IPR002504">
    <property type="entry name" value="NADK"/>
</dbReference>
<keyword evidence="6" id="KW-0067">ATP-binding</keyword>
<dbReference type="GO" id="GO:0005524">
    <property type="term" value="F:ATP binding"/>
    <property type="evidence" value="ECO:0007669"/>
    <property type="project" value="UniProtKB-KW"/>
</dbReference>
<feature type="binding site" evidence="6">
    <location>
        <begin position="75"/>
        <end position="76"/>
    </location>
    <ligand>
        <name>NAD(+)</name>
        <dbReference type="ChEBI" id="CHEBI:57540"/>
    </ligand>
</feature>
<dbReference type="GO" id="GO:0051287">
    <property type="term" value="F:NAD binding"/>
    <property type="evidence" value="ECO:0007669"/>
    <property type="project" value="UniProtKB-ARBA"/>
</dbReference>
<reference evidence="7 8" key="1">
    <citation type="journal article" date="2018" name="Mar. Genomics">
        <title>Complete genome sequence of Marinifilaceae bacterium strain SPP2, isolated from the Antarctic marine sediment.</title>
        <authorList>
            <person name="Watanabe M."/>
            <person name="Kojima H."/>
            <person name="Fukui M."/>
        </authorList>
    </citation>
    <scope>NUCLEOTIDE SEQUENCE [LARGE SCALE GENOMIC DNA]</scope>
    <source>
        <strain evidence="7 8">SPP2</strain>
    </source>
</reference>
<dbReference type="EMBL" id="AP018042">
    <property type="protein sequence ID" value="BAX79473.1"/>
    <property type="molecule type" value="Genomic_DNA"/>
</dbReference>
<proteinExistence type="inferred from homology"/>
<dbReference type="EC" id="2.7.1.23" evidence="6"/>
<dbReference type="GO" id="GO:0006741">
    <property type="term" value="P:NADP+ biosynthetic process"/>
    <property type="evidence" value="ECO:0007669"/>
    <property type="project" value="UniProtKB-UniRule"/>
</dbReference>
<keyword evidence="4 6" id="KW-0520">NAD</keyword>
<reference evidence="8" key="2">
    <citation type="journal article" date="2020" name="Antonie Van Leeuwenhoek">
        <title>Labilibaculum antarcticum sp. nov., a novel facultative anaerobic, psychrotorelant bacterium isolated from marine sediment of Antarctica.</title>
        <authorList>
            <person name="Watanabe M."/>
            <person name="Kojima H."/>
            <person name="Fukui M."/>
        </authorList>
    </citation>
    <scope>NUCLEOTIDE SEQUENCE [LARGE SCALE GENOMIC DNA]</scope>
    <source>
        <strain evidence="8">SPP2</strain>
    </source>
</reference>
<keyword evidence="2 6" id="KW-0418">Kinase</keyword>
<dbReference type="GO" id="GO:0019674">
    <property type="term" value="P:NAD+ metabolic process"/>
    <property type="evidence" value="ECO:0007669"/>
    <property type="project" value="InterPro"/>
</dbReference>
<feature type="binding site" evidence="6">
    <location>
        <begin position="149"/>
        <end position="150"/>
    </location>
    <ligand>
        <name>NAD(+)</name>
        <dbReference type="ChEBI" id="CHEBI:57540"/>
    </ligand>
</feature>
<dbReference type="KEGG" id="mbas:ALGA_1087"/>
<comment type="subcellular location">
    <subcellularLocation>
        <location evidence="6">Cytoplasm</location>
    </subcellularLocation>
</comment>
<dbReference type="Gene3D" id="3.40.50.10330">
    <property type="entry name" value="Probable inorganic polyphosphate/atp-NAD kinase, domain 1"/>
    <property type="match status" value="1"/>
</dbReference>
<feature type="active site" description="Proton acceptor" evidence="6">
    <location>
        <position position="75"/>
    </location>
</feature>
<organism evidence="7 8">
    <name type="scientific">Labilibaculum antarcticum</name>
    <dbReference type="NCBI Taxonomy" id="1717717"/>
    <lineage>
        <taxon>Bacteria</taxon>
        <taxon>Pseudomonadati</taxon>
        <taxon>Bacteroidota</taxon>
        <taxon>Bacteroidia</taxon>
        <taxon>Marinilabiliales</taxon>
        <taxon>Marinifilaceae</taxon>
        <taxon>Labilibaculum</taxon>
    </lineage>
</organism>
<feature type="binding site" evidence="6">
    <location>
        <begin position="190"/>
        <end position="195"/>
    </location>
    <ligand>
        <name>NAD(+)</name>
        <dbReference type="ChEBI" id="CHEBI:57540"/>
    </ligand>
</feature>
<dbReference type="InterPro" id="IPR017437">
    <property type="entry name" value="ATP-NAD_kinase_PpnK-typ_C"/>
</dbReference>
<dbReference type="GO" id="GO:0003951">
    <property type="term" value="F:NAD+ kinase activity"/>
    <property type="evidence" value="ECO:0007669"/>
    <property type="project" value="UniProtKB-UniRule"/>
</dbReference>
<dbReference type="Proteomes" id="UP000218267">
    <property type="component" value="Chromosome"/>
</dbReference>
<evidence type="ECO:0000256" key="6">
    <source>
        <dbReference type="HAMAP-Rule" id="MF_00361"/>
    </source>
</evidence>
<keyword evidence="1 6" id="KW-0808">Transferase</keyword>
<dbReference type="PANTHER" id="PTHR20275">
    <property type="entry name" value="NAD KINASE"/>
    <property type="match status" value="1"/>
</dbReference>
<keyword evidence="8" id="KW-1185">Reference proteome</keyword>
<keyword evidence="6" id="KW-0547">Nucleotide-binding</keyword>
<protein>
    <recommendedName>
        <fullName evidence="6">NAD kinase</fullName>
        <ecNumber evidence="6">2.7.1.23</ecNumber>
    </recommendedName>
    <alternativeName>
        <fullName evidence="6">ATP-dependent NAD kinase</fullName>
    </alternativeName>
</protein>
<evidence type="ECO:0000256" key="3">
    <source>
        <dbReference type="ARBA" id="ARBA00022857"/>
    </source>
</evidence>
<dbReference type="InterPro" id="IPR016064">
    <property type="entry name" value="NAD/diacylglycerol_kinase_sf"/>
</dbReference>
<dbReference type="GO" id="GO:0046872">
    <property type="term" value="F:metal ion binding"/>
    <property type="evidence" value="ECO:0007669"/>
    <property type="project" value="UniProtKB-UniRule"/>
</dbReference>
<evidence type="ECO:0000313" key="8">
    <source>
        <dbReference type="Proteomes" id="UP000218267"/>
    </source>
</evidence>
<evidence type="ECO:0000256" key="1">
    <source>
        <dbReference type="ARBA" id="ARBA00022679"/>
    </source>
</evidence>
<gene>
    <name evidence="6" type="primary">nadK</name>
    <name evidence="7" type="ORF">ALGA_1087</name>
</gene>
<dbReference type="PANTHER" id="PTHR20275:SF0">
    <property type="entry name" value="NAD KINASE"/>
    <property type="match status" value="1"/>
</dbReference>
<dbReference type="Pfam" id="PF20143">
    <property type="entry name" value="NAD_kinase_C"/>
    <property type="match status" value="1"/>
</dbReference>
<keyword evidence="3 6" id="KW-0521">NADP</keyword>
<dbReference type="RefSeq" id="WP_096428376.1">
    <property type="nucleotide sequence ID" value="NZ_AP018042.1"/>
</dbReference>
<dbReference type="NCBIfam" id="NF002521">
    <property type="entry name" value="PRK01911.1"/>
    <property type="match status" value="1"/>
</dbReference>